<dbReference type="AlphaFoldDB" id="A0A6B2LVV3"/>
<evidence type="ECO:0000313" key="1">
    <source>
        <dbReference type="EMBL" id="NDV41015.1"/>
    </source>
</evidence>
<proteinExistence type="predicted"/>
<accession>A0A6B2LVV3</accession>
<name>A0A6B2LVV3_9EUKA</name>
<reference evidence="1" key="1">
    <citation type="journal article" date="2020" name="J. Eukaryot. Microbiol.">
        <title>De novo Sequencing, Assembly and Annotation of the Transcriptome for the Free-Living Testate Amoeba Arcella intermedia.</title>
        <authorList>
            <person name="Ribeiro G.M."/>
            <person name="Porfirio-Sousa A.L."/>
            <person name="Maurer-Alcala X.X."/>
            <person name="Katz L.A."/>
            <person name="Lahr D.J.G."/>
        </authorList>
    </citation>
    <scope>NUCLEOTIDE SEQUENCE</scope>
</reference>
<protein>
    <submittedName>
        <fullName evidence="1">Uncharacterized protein</fullName>
    </submittedName>
</protein>
<sequence>MSCGRWRAWRGEGLRGGGRGGRGVGGCRWRVLGGRLWCRMGWGRGRRE</sequence>
<organism evidence="1">
    <name type="scientific">Arcella intermedia</name>
    <dbReference type="NCBI Taxonomy" id="1963864"/>
    <lineage>
        <taxon>Eukaryota</taxon>
        <taxon>Amoebozoa</taxon>
        <taxon>Tubulinea</taxon>
        <taxon>Elardia</taxon>
        <taxon>Arcellinida</taxon>
        <taxon>Sphaerothecina</taxon>
        <taxon>Arcellidae</taxon>
        <taxon>Arcella</taxon>
    </lineage>
</organism>
<dbReference type="EMBL" id="GIBP01012046">
    <property type="protein sequence ID" value="NDV41015.1"/>
    <property type="molecule type" value="Transcribed_RNA"/>
</dbReference>